<dbReference type="AlphaFoldDB" id="A0A7M4DJL4"/>
<feature type="transmembrane region" description="Helical" evidence="6">
    <location>
        <begin position="192"/>
        <end position="218"/>
    </location>
</feature>
<feature type="transmembrane region" description="Helical" evidence="6">
    <location>
        <begin position="21"/>
        <end position="44"/>
    </location>
</feature>
<accession>A0A7M4DJL4</accession>
<comment type="subcellular location">
    <subcellularLocation>
        <location evidence="1">Membrane</location>
        <topology evidence="1">Multi-pass membrane protein</topology>
    </subcellularLocation>
</comment>
<dbReference type="InterPro" id="IPR004813">
    <property type="entry name" value="OPT"/>
</dbReference>
<dbReference type="Proteomes" id="UP000419743">
    <property type="component" value="Unassembled WGS sequence"/>
</dbReference>
<evidence type="ECO:0000313" key="8">
    <source>
        <dbReference type="Proteomes" id="UP000419743"/>
    </source>
</evidence>
<keyword evidence="5 6" id="KW-0472">Membrane</keyword>
<dbReference type="GO" id="GO:0016020">
    <property type="term" value="C:membrane"/>
    <property type="evidence" value="ECO:0007669"/>
    <property type="project" value="UniProtKB-SubCell"/>
</dbReference>
<proteinExistence type="predicted"/>
<evidence type="ECO:0000256" key="6">
    <source>
        <dbReference type="SAM" id="Phobius"/>
    </source>
</evidence>
<evidence type="ECO:0000256" key="1">
    <source>
        <dbReference type="ARBA" id="ARBA00004141"/>
    </source>
</evidence>
<feature type="transmembrane region" description="Helical" evidence="6">
    <location>
        <begin position="293"/>
        <end position="316"/>
    </location>
</feature>
<dbReference type="Pfam" id="PF03169">
    <property type="entry name" value="OPT"/>
    <property type="match status" value="1"/>
</dbReference>
<dbReference type="GO" id="GO:0035673">
    <property type="term" value="F:oligopeptide transmembrane transporter activity"/>
    <property type="evidence" value="ECO:0007669"/>
    <property type="project" value="InterPro"/>
</dbReference>
<evidence type="ECO:0000256" key="5">
    <source>
        <dbReference type="ARBA" id="ARBA00023136"/>
    </source>
</evidence>
<evidence type="ECO:0000256" key="4">
    <source>
        <dbReference type="ARBA" id="ARBA00022989"/>
    </source>
</evidence>
<name>A0A7M4DJL4_9MICO</name>
<feature type="transmembrane region" description="Helical" evidence="6">
    <location>
        <begin position="87"/>
        <end position="109"/>
    </location>
</feature>
<feature type="transmembrane region" description="Helical" evidence="6">
    <location>
        <begin position="56"/>
        <end position="75"/>
    </location>
</feature>
<sequence>MAERPTPSTTTEERLVHPRAFAPATLILTVLLSVLGAYIGLHLITTLGISANTSVVGALIAMVIGRVGIGFFGKFRDTNRQNLAQTAISSATFGAANALLTPMAIGWAYGRVDLVWPLLIGAVVGLGVDSWVLYRSFGSRFLPATAAWPPGIAAAETIKAGDKGGKRAAILAGGGVVGAVLAWVGLSGSAAGVALIGNVVALLMFAIGLAVNQFITLLPGLADFSLSGQFIPHGVMIGAGIVALIQAGVLLSNRRSKAQKAGDETAAKAAAADPDAADPADADSVTPVQLRRALSSGVVMFLAGAVLLAIITGLLTEMSIAAIIGWALFAAFAAFVHEIIVGLAAMHSGWFPAFAVTLIFLVIGLVVGLPEVPLVVLVGYCAATGPAFADMGYDLKAGWVLRKVHSRHPQYDAYERDGRRQQYYSAIVGFVVALVVVALLWRSYFEDGLIPPVAVVYADTITAGLTDPDAVRNLVIWAIPGALIQAIGGPKRQMGVMLATGLLLTVPWACFLVAGALAVRFVVRQVKGPKAEEELSLVGAGLIAGDALASLGRVLR</sequence>
<keyword evidence="2" id="KW-0813">Transport</keyword>
<keyword evidence="8" id="KW-1185">Reference proteome</keyword>
<protein>
    <submittedName>
        <fullName evidence="7">OPT oligopeptide transporter protein</fullName>
    </submittedName>
</protein>
<feature type="transmembrane region" description="Helical" evidence="6">
    <location>
        <begin position="423"/>
        <end position="441"/>
    </location>
</feature>
<reference evidence="7 8" key="1">
    <citation type="submission" date="2019-11" db="EMBL/GenBank/DDBJ databases">
        <authorList>
            <person name="Criscuolo A."/>
        </authorList>
    </citation>
    <scope>NUCLEOTIDE SEQUENCE [LARGE SCALE GENOMIC DNA]</scope>
    <source>
        <strain evidence="7">CIP111667</strain>
    </source>
</reference>
<dbReference type="EMBL" id="CACRYJ010000032">
    <property type="protein sequence ID" value="VZO37234.1"/>
    <property type="molecule type" value="Genomic_DNA"/>
</dbReference>
<feature type="transmembrane region" description="Helical" evidence="6">
    <location>
        <begin position="230"/>
        <end position="251"/>
    </location>
</feature>
<feature type="transmembrane region" description="Helical" evidence="6">
    <location>
        <begin position="115"/>
        <end position="134"/>
    </location>
</feature>
<keyword evidence="3 6" id="KW-0812">Transmembrane</keyword>
<feature type="transmembrane region" description="Helical" evidence="6">
    <location>
        <begin position="350"/>
        <end position="369"/>
    </location>
</feature>
<feature type="transmembrane region" description="Helical" evidence="6">
    <location>
        <begin position="323"/>
        <end position="344"/>
    </location>
</feature>
<gene>
    <name evidence="7" type="ORF">HALOF300_02321</name>
</gene>
<feature type="transmembrane region" description="Helical" evidence="6">
    <location>
        <begin position="502"/>
        <end position="523"/>
    </location>
</feature>
<dbReference type="RefSeq" id="WP_156741085.1">
    <property type="nucleotide sequence ID" value="NZ_CACRYJ010000032.1"/>
</dbReference>
<evidence type="ECO:0000256" key="2">
    <source>
        <dbReference type="ARBA" id="ARBA00022448"/>
    </source>
</evidence>
<evidence type="ECO:0000313" key="7">
    <source>
        <dbReference type="EMBL" id="VZO37234.1"/>
    </source>
</evidence>
<feature type="transmembrane region" description="Helical" evidence="6">
    <location>
        <begin position="168"/>
        <end position="186"/>
    </location>
</feature>
<keyword evidence="4 6" id="KW-1133">Transmembrane helix</keyword>
<evidence type="ECO:0000256" key="3">
    <source>
        <dbReference type="ARBA" id="ARBA00022692"/>
    </source>
</evidence>
<comment type="caution">
    <text evidence="7">The sequence shown here is derived from an EMBL/GenBank/DDBJ whole genome shotgun (WGS) entry which is preliminary data.</text>
</comment>
<organism evidence="7 8">
    <name type="scientific">Occultella aeris</name>
    <dbReference type="NCBI Taxonomy" id="2761496"/>
    <lineage>
        <taxon>Bacteria</taxon>
        <taxon>Bacillati</taxon>
        <taxon>Actinomycetota</taxon>
        <taxon>Actinomycetes</taxon>
        <taxon>Micrococcales</taxon>
        <taxon>Ruaniaceae</taxon>
        <taxon>Occultella</taxon>
    </lineage>
</organism>